<dbReference type="Pfam" id="PF12762">
    <property type="entry name" value="DDE_Tnp_IS1595"/>
    <property type="match status" value="1"/>
</dbReference>
<sequence>RRLEPGCEVYSDGLACFRRLEEAGHAHTSLDTGGGRAATEVQGARWLNVVLGNVKRAISGTYHAVRQAKYARRYLAEAAYRFNRRFRLEQMLPRLATGDWRLATALMRCKPCPERVLRMASNFHG</sequence>
<evidence type="ECO:0000313" key="3">
    <source>
        <dbReference type="Proteomes" id="UP000054035"/>
    </source>
</evidence>
<dbReference type="PATRIC" id="fig|53413.25.peg.370"/>
<comment type="caution">
    <text evidence="2">The sequence shown here is derived from an EMBL/GenBank/DDBJ whole genome shotgun (WGS) entry which is preliminary data.</text>
</comment>
<dbReference type="EMBL" id="JFAQ01000116">
    <property type="protein sequence ID" value="KPL48759.1"/>
    <property type="molecule type" value="Genomic_DNA"/>
</dbReference>
<evidence type="ECO:0000259" key="1">
    <source>
        <dbReference type="SMART" id="SM01126"/>
    </source>
</evidence>
<dbReference type="SMART" id="SM01126">
    <property type="entry name" value="DDE_Tnp_IS1595"/>
    <property type="match status" value="1"/>
</dbReference>
<proteinExistence type="predicted"/>
<accession>A0A0P6VR62</accession>
<dbReference type="InterPro" id="IPR024445">
    <property type="entry name" value="Tnp_ISXO2-like"/>
</dbReference>
<gene>
    <name evidence="2" type="ORF">XAXN_11705</name>
</gene>
<organism evidence="2 3">
    <name type="scientific">Xanthomonas axonopodis</name>
    <dbReference type="NCBI Taxonomy" id="53413"/>
    <lineage>
        <taxon>Bacteria</taxon>
        <taxon>Pseudomonadati</taxon>
        <taxon>Pseudomonadota</taxon>
        <taxon>Gammaproteobacteria</taxon>
        <taxon>Lysobacterales</taxon>
        <taxon>Lysobacteraceae</taxon>
        <taxon>Xanthomonas</taxon>
    </lineage>
</organism>
<feature type="non-terminal residue" evidence="2">
    <location>
        <position position="1"/>
    </location>
</feature>
<dbReference type="AlphaFoldDB" id="A0A0P6VR62"/>
<dbReference type="RefSeq" id="WP_167694788.1">
    <property type="nucleotide sequence ID" value="NZ_JFAQ01000116.1"/>
</dbReference>
<dbReference type="Proteomes" id="UP000054035">
    <property type="component" value="Unassembled WGS sequence"/>
</dbReference>
<evidence type="ECO:0000313" key="2">
    <source>
        <dbReference type="EMBL" id="KPL48759.1"/>
    </source>
</evidence>
<name>A0A0P6VR62_9XANT</name>
<feature type="domain" description="ISXO2-like transposase" evidence="1">
    <location>
        <begin position="1"/>
        <end position="83"/>
    </location>
</feature>
<protein>
    <submittedName>
        <fullName evidence="2">Transposase</fullName>
    </submittedName>
</protein>
<reference evidence="2 3" key="1">
    <citation type="submission" date="2014-02" db="EMBL/GenBank/DDBJ databases">
        <title>Genome sequence of Xanthomonas axonopodis DSM 3585 (T).</title>
        <authorList>
            <person name="Midha S."/>
            <person name="Patil P.B."/>
        </authorList>
    </citation>
    <scope>NUCLEOTIDE SEQUENCE [LARGE SCALE GENOMIC DNA]</scope>
    <source>
        <strain evidence="2 3">DSM 3585</strain>
    </source>
</reference>